<evidence type="ECO:0008006" key="4">
    <source>
        <dbReference type="Google" id="ProtNLM"/>
    </source>
</evidence>
<dbReference type="AlphaFoldDB" id="A0A2N1PMR8"/>
<proteinExistence type="predicted"/>
<organism evidence="2 3">
    <name type="scientific">Candidatus Wallbacteria bacterium HGW-Wallbacteria-1</name>
    <dbReference type="NCBI Taxonomy" id="2013854"/>
    <lineage>
        <taxon>Bacteria</taxon>
        <taxon>Candidatus Walliibacteriota</taxon>
    </lineage>
</organism>
<dbReference type="InterPro" id="IPR004155">
    <property type="entry name" value="PBS_lyase_HEAT"/>
</dbReference>
<dbReference type="EMBL" id="PGXC01000014">
    <property type="protein sequence ID" value="PKK89629.1"/>
    <property type="molecule type" value="Genomic_DNA"/>
</dbReference>
<protein>
    <recommendedName>
        <fullName evidence="4">HEAT repeat domain-containing protein</fullName>
    </recommendedName>
</protein>
<comment type="caution">
    <text evidence="2">The sequence shown here is derived from an EMBL/GenBank/DDBJ whole genome shotgun (WGS) entry which is preliminary data.</text>
</comment>
<dbReference type="Proteomes" id="UP000233256">
    <property type="component" value="Unassembled WGS sequence"/>
</dbReference>
<dbReference type="Pfam" id="PF13646">
    <property type="entry name" value="HEAT_2"/>
    <property type="match status" value="2"/>
</dbReference>
<dbReference type="Gene3D" id="1.25.10.10">
    <property type="entry name" value="Leucine-rich Repeat Variant"/>
    <property type="match status" value="2"/>
</dbReference>
<dbReference type="SUPFAM" id="SSF48371">
    <property type="entry name" value="ARM repeat"/>
    <property type="match status" value="1"/>
</dbReference>
<evidence type="ECO:0000313" key="2">
    <source>
        <dbReference type="EMBL" id="PKK89629.1"/>
    </source>
</evidence>
<dbReference type="PANTHER" id="PTHR12697:SF5">
    <property type="entry name" value="DEOXYHYPUSINE HYDROXYLASE"/>
    <property type="match status" value="1"/>
</dbReference>
<feature type="region of interest" description="Disordered" evidence="1">
    <location>
        <begin position="539"/>
        <end position="558"/>
    </location>
</feature>
<feature type="region of interest" description="Disordered" evidence="1">
    <location>
        <begin position="565"/>
        <end position="596"/>
    </location>
</feature>
<dbReference type="SMART" id="SM00567">
    <property type="entry name" value="EZ_HEAT"/>
    <property type="match status" value="5"/>
</dbReference>
<evidence type="ECO:0000313" key="3">
    <source>
        <dbReference type="Proteomes" id="UP000233256"/>
    </source>
</evidence>
<dbReference type="GO" id="GO:0016491">
    <property type="term" value="F:oxidoreductase activity"/>
    <property type="evidence" value="ECO:0007669"/>
    <property type="project" value="TreeGrafter"/>
</dbReference>
<name>A0A2N1PMR8_9BACT</name>
<dbReference type="PANTHER" id="PTHR12697">
    <property type="entry name" value="PBS LYASE HEAT-LIKE PROTEIN"/>
    <property type="match status" value="1"/>
</dbReference>
<reference evidence="2 3" key="1">
    <citation type="journal article" date="2017" name="ISME J.">
        <title>Potential for microbial H2 and metal transformations associated with novel bacteria and archaea in deep terrestrial subsurface sediments.</title>
        <authorList>
            <person name="Hernsdorf A.W."/>
            <person name="Amano Y."/>
            <person name="Miyakawa K."/>
            <person name="Ise K."/>
            <person name="Suzuki Y."/>
            <person name="Anantharaman K."/>
            <person name="Probst A."/>
            <person name="Burstein D."/>
            <person name="Thomas B.C."/>
            <person name="Banfield J.F."/>
        </authorList>
    </citation>
    <scope>NUCLEOTIDE SEQUENCE [LARGE SCALE GENOMIC DNA]</scope>
    <source>
        <strain evidence="2">HGW-Wallbacteria-1</strain>
    </source>
</reference>
<gene>
    <name evidence="2" type="ORF">CVV64_13200</name>
</gene>
<dbReference type="InterPro" id="IPR011989">
    <property type="entry name" value="ARM-like"/>
</dbReference>
<evidence type="ECO:0000256" key="1">
    <source>
        <dbReference type="SAM" id="MobiDB-lite"/>
    </source>
</evidence>
<sequence length="771" mass="84580">MTDVLNREFPDLLNENPMVRIEALKAIAKSKRRELALDLLKFSSVDKDSKVRYYARKTAAFLNQLPTDSGEDDSGCMDTIAALATVASQQRRSREDDETFEPPDTVIRKKNAQTKDYDARKLRLREVMKSGDSKAREKVIQGIMRLKDKNLFNFVVLPFMNGNLEPVVLSSALALAGHLGSTETGAAILPLLKHPDHRVRANAVEAAGNLDLSEALPDIVACLRDDDNRVKGNAATAIRGIDPEITIATLSSMISSSQIEMVDSAIFCLERSGLPQASHLLINLLEDSRKAVVSKVFRALEYLAEKGDEKARTAVSASSNRKTLTHQKTSENELLEIISEDSPGPIHTRGSLTSTDPKERLLFLASCKSGETEKTDLILNSLKDERDHYVLSAMLTALGRIGDSRAVSSLLEFLNYGDTRVRANSVEALGQFDIIDLDDRIAPLTRDKNHRIVTNAVVALRNSGAIDHSKILRSLSSSTDPIVRRAAIHAVGRMGNTRHSAFLKRLFGDFDPEVAELARNVAAGLSDDESIPKRNTLASLCPEPEEAEPTSEACESGSIEKSELMQAGNGDSDSNENSDDASHGAAVEIGSDGAPVRPPSWEFSAKRFKAEASKWPPSKFEGMYSQLRKKRDEAANGIDKALEPLALFAADADLKTDNRALQGHIREIKELQDLCDRLIDEAEANKKGAGFLASIKKAVSNIKDGMDRKVAETRLRTECRALSELLLELKNNPFPANTDGHEAWSRARTDKENLKDLDAKLAILNEVKANS</sequence>
<accession>A0A2N1PMR8</accession>
<dbReference type="InterPro" id="IPR016024">
    <property type="entry name" value="ARM-type_fold"/>
</dbReference>